<dbReference type="GO" id="GO:0005096">
    <property type="term" value="F:GTPase activator activity"/>
    <property type="evidence" value="ECO:0007669"/>
    <property type="project" value="TreeGrafter"/>
</dbReference>
<feature type="compositionally biased region" description="Acidic residues" evidence="1">
    <location>
        <begin position="200"/>
        <end position="224"/>
    </location>
</feature>
<reference evidence="4" key="1">
    <citation type="submission" date="2021-02" db="EMBL/GenBank/DDBJ databases">
        <authorList>
            <person name="Dougan E. K."/>
            <person name="Rhodes N."/>
            <person name="Thang M."/>
            <person name="Chan C."/>
        </authorList>
    </citation>
    <scope>NUCLEOTIDE SEQUENCE</scope>
</reference>
<sequence>EAAAAAKQRQEEGQNSGIAVALLRADGERVTVGALIAQALSSASHLEIEGERLPILVNPPSVQKLEVFGRALAGCPLTASIRCEFCEPSAFRLRWMLQVAAGTASGGLEAGLGSVMWVPEDNAGRTLSLVAEADSSIPASSRAKAIVRIGMIEEVSEASPWRRDFGSLSSRPHPEDRAWLQGLSPKTPATPATATAALLEDVEDGEEVDDETSDEEDDSGDDEAYVPGLSPRTPAACRTPHASSATPAASSRLTFSGGTPVACRTPVSCRTPVARIIQAACGTPTANSAVSSDLDWLAQEASNAPLPCGWSAHIDSFKRTFYFHKLSQRSVWEHPGKALYRELLGLVQRVQLEVPFQAPNSWELRRTAAEQHLRELHQRALRDLEGWSGPYTSPEGVEYYYSDTLKTSSWQSPIEAWEQQLEVSHRILGRGLLNVETGAKAVVRNGPKQKAASDGHPTHSFRSVARGVLAAQRLRLSSTGCRRSYEQDKALNADVVRQIDLDIPRTAGGDPELMACLGTARSLLLRHAAEDPELGYCQGMNMVACLFSVAARSQAEAYARFHAFTQLLRGLWLPGFPLLQEGMCIFESLAQGRPWFQHLQRNDVGPETYLPRAWLSLFASWLSLPARVLLLRELEKNGLAALLAISLALLDHIGPALLEQGDDTGEILTVLEMDRCREPHPAALIAAKDVWIAVAINAAARRTATPLAPPPLRREGSRVLDRHGHEAIFGSFGKQRRRLSAAWAGKALLRFSFAELPRKSG</sequence>
<feature type="compositionally biased region" description="Low complexity" evidence="1">
    <location>
        <begin position="239"/>
        <end position="251"/>
    </location>
</feature>
<dbReference type="SMART" id="SM00456">
    <property type="entry name" value="WW"/>
    <property type="match status" value="2"/>
</dbReference>
<dbReference type="InterPro" id="IPR036020">
    <property type="entry name" value="WW_dom_sf"/>
</dbReference>
<feature type="domain" description="WW" evidence="2">
    <location>
        <begin position="304"/>
        <end position="337"/>
    </location>
</feature>
<protein>
    <recommendedName>
        <fullName evidence="6">HECT-type E3 ubiquitin transferase</fullName>
    </recommendedName>
</protein>
<dbReference type="SUPFAM" id="SSF47923">
    <property type="entry name" value="Ypt/Rab-GAP domain of gyp1p"/>
    <property type="match status" value="1"/>
</dbReference>
<feature type="domain" description="Rab-GAP TBC" evidence="3">
    <location>
        <begin position="400"/>
        <end position="638"/>
    </location>
</feature>
<evidence type="ECO:0000256" key="1">
    <source>
        <dbReference type="SAM" id="MobiDB-lite"/>
    </source>
</evidence>
<dbReference type="CDD" id="cd00201">
    <property type="entry name" value="WW"/>
    <property type="match status" value="1"/>
</dbReference>
<evidence type="ECO:0008006" key="6">
    <source>
        <dbReference type="Google" id="ProtNLM"/>
    </source>
</evidence>
<feature type="compositionally biased region" description="Low complexity" evidence="1">
    <location>
        <begin position="187"/>
        <end position="197"/>
    </location>
</feature>
<keyword evidence="5" id="KW-1185">Reference proteome</keyword>
<gene>
    <name evidence="4" type="ORF">PGLA1383_LOCUS19980</name>
</gene>
<name>A0A813EN15_POLGL</name>
<evidence type="ECO:0000313" key="5">
    <source>
        <dbReference type="Proteomes" id="UP000654075"/>
    </source>
</evidence>
<dbReference type="EMBL" id="CAJNNV010013432">
    <property type="protein sequence ID" value="CAE8601695.1"/>
    <property type="molecule type" value="Genomic_DNA"/>
</dbReference>
<comment type="caution">
    <text evidence="4">The sequence shown here is derived from an EMBL/GenBank/DDBJ whole genome shotgun (WGS) entry which is preliminary data.</text>
</comment>
<feature type="domain" description="WW" evidence="2">
    <location>
        <begin position="386"/>
        <end position="415"/>
    </location>
</feature>
<evidence type="ECO:0000313" key="4">
    <source>
        <dbReference type="EMBL" id="CAE8601695.1"/>
    </source>
</evidence>
<dbReference type="SUPFAM" id="SSF51045">
    <property type="entry name" value="WW domain"/>
    <property type="match status" value="1"/>
</dbReference>
<proteinExistence type="predicted"/>
<organism evidence="4 5">
    <name type="scientific">Polarella glacialis</name>
    <name type="common">Dinoflagellate</name>
    <dbReference type="NCBI Taxonomy" id="89957"/>
    <lineage>
        <taxon>Eukaryota</taxon>
        <taxon>Sar</taxon>
        <taxon>Alveolata</taxon>
        <taxon>Dinophyceae</taxon>
        <taxon>Suessiales</taxon>
        <taxon>Suessiaceae</taxon>
        <taxon>Polarella</taxon>
    </lineage>
</organism>
<dbReference type="Pfam" id="PF00397">
    <property type="entry name" value="WW"/>
    <property type="match status" value="1"/>
</dbReference>
<accession>A0A813EN15</accession>
<dbReference type="InterPro" id="IPR000195">
    <property type="entry name" value="Rab-GAP-TBC_dom"/>
</dbReference>
<dbReference type="InterPro" id="IPR035969">
    <property type="entry name" value="Rab-GAP_TBC_sf"/>
</dbReference>
<evidence type="ECO:0000259" key="3">
    <source>
        <dbReference type="PROSITE" id="PS50086"/>
    </source>
</evidence>
<dbReference type="Gene3D" id="2.20.70.10">
    <property type="match status" value="1"/>
</dbReference>
<dbReference type="Proteomes" id="UP000654075">
    <property type="component" value="Unassembled WGS sequence"/>
</dbReference>
<feature type="region of interest" description="Disordered" evidence="1">
    <location>
        <begin position="166"/>
        <end position="252"/>
    </location>
</feature>
<dbReference type="OrthoDB" id="448470at2759"/>
<feature type="non-terminal residue" evidence="4">
    <location>
        <position position="1"/>
    </location>
</feature>
<dbReference type="AlphaFoldDB" id="A0A813EN15"/>
<dbReference type="Gene3D" id="1.10.8.270">
    <property type="entry name" value="putative rabgap domain of human tbc1 domain family member 14 like domains"/>
    <property type="match status" value="1"/>
</dbReference>
<dbReference type="PANTHER" id="PTHR22957">
    <property type="entry name" value="TBC1 DOMAIN FAMILY MEMBER GTPASE-ACTIVATING PROTEIN"/>
    <property type="match status" value="1"/>
</dbReference>
<evidence type="ECO:0000259" key="2">
    <source>
        <dbReference type="PROSITE" id="PS50020"/>
    </source>
</evidence>
<dbReference type="PROSITE" id="PS50020">
    <property type="entry name" value="WW_DOMAIN_2"/>
    <property type="match status" value="2"/>
</dbReference>
<dbReference type="Gene3D" id="1.10.472.80">
    <property type="entry name" value="Ypt/Rab-GAP domain of gyp1p, domain 3"/>
    <property type="match status" value="1"/>
</dbReference>
<dbReference type="PROSITE" id="PS50086">
    <property type="entry name" value="TBC_RABGAP"/>
    <property type="match status" value="1"/>
</dbReference>
<dbReference type="InterPro" id="IPR001202">
    <property type="entry name" value="WW_dom"/>
</dbReference>
<dbReference type="Pfam" id="PF00566">
    <property type="entry name" value="RabGAP-TBC"/>
    <property type="match status" value="1"/>
</dbReference>